<sequence length="95" mass="9846">MVTKTKAVQFGCGPIGCSVVSYAWQRPDIELVGAIDIDKSLVGHDLGEVAGINNKLGVSISADADAVLSQAKPDVVFLTTSSSWKGGLYHAQGQG</sequence>
<comment type="caution">
    <text evidence="4">The sequence shown here is derived from an EMBL/GenBank/DDBJ whole genome shotgun (WGS) entry which is preliminary data.</text>
</comment>
<dbReference type="InterPro" id="IPR000846">
    <property type="entry name" value="DapB_N"/>
</dbReference>
<keyword evidence="2" id="KW-0560">Oxidoreductase</keyword>
<dbReference type="AlphaFoldDB" id="X1KYW0"/>
<evidence type="ECO:0000256" key="1">
    <source>
        <dbReference type="ARBA" id="ARBA00022857"/>
    </source>
</evidence>
<evidence type="ECO:0000256" key="2">
    <source>
        <dbReference type="ARBA" id="ARBA00023002"/>
    </source>
</evidence>
<protein>
    <recommendedName>
        <fullName evidence="3">Dihydrodipicolinate reductase N-terminal domain-containing protein</fullName>
    </recommendedName>
</protein>
<accession>X1KYW0</accession>
<dbReference type="SUPFAM" id="SSF51735">
    <property type="entry name" value="NAD(P)-binding Rossmann-fold domains"/>
    <property type="match status" value="1"/>
</dbReference>
<organism evidence="4">
    <name type="scientific">marine sediment metagenome</name>
    <dbReference type="NCBI Taxonomy" id="412755"/>
    <lineage>
        <taxon>unclassified sequences</taxon>
        <taxon>metagenomes</taxon>
        <taxon>ecological metagenomes</taxon>
    </lineage>
</organism>
<feature type="domain" description="Dihydrodipicolinate reductase N-terminal" evidence="3">
    <location>
        <begin position="10"/>
        <end position="76"/>
    </location>
</feature>
<evidence type="ECO:0000259" key="3">
    <source>
        <dbReference type="Pfam" id="PF01113"/>
    </source>
</evidence>
<evidence type="ECO:0000313" key="4">
    <source>
        <dbReference type="EMBL" id="GAI11893.1"/>
    </source>
</evidence>
<name>X1KYW0_9ZZZZ</name>
<keyword evidence="1" id="KW-0521">NADP</keyword>
<dbReference type="GO" id="GO:0009089">
    <property type="term" value="P:lysine biosynthetic process via diaminopimelate"/>
    <property type="evidence" value="ECO:0007669"/>
    <property type="project" value="InterPro"/>
</dbReference>
<dbReference type="Gene3D" id="3.40.50.720">
    <property type="entry name" value="NAD(P)-binding Rossmann-like Domain"/>
    <property type="match status" value="1"/>
</dbReference>
<proteinExistence type="predicted"/>
<dbReference type="CDD" id="cd24146">
    <property type="entry name" value="nat-AmDH_N_like"/>
    <property type="match status" value="1"/>
</dbReference>
<dbReference type="InterPro" id="IPR036291">
    <property type="entry name" value="NAD(P)-bd_dom_sf"/>
</dbReference>
<dbReference type="GO" id="GO:0008839">
    <property type="term" value="F:4-hydroxy-tetrahydrodipicolinate reductase"/>
    <property type="evidence" value="ECO:0007669"/>
    <property type="project" value="InterPro"/>
</dbReference>
<dbReference type="EMBL" id="BARV01006367">
    <property type="protein sequence ID" value="GAI11893.1"/>
    <property type="molecule type" value="Genomic_DNA"/>
</dbReference>
<dbReference type="Pfam" id="PF01113">
    <property type="entry name" value="DapB_N"/>
    <property type="match status" value="1"/>
</dbReference>
<gene>
    <name evidence="4" type="ORF">S06H3_13045</name>
</gene>
<reference evidence="4" key="1">
    <citation type="journal article" date="2014" name="Front. Microbiol.">
        <title>High frequency of phylogenetically diverse reductive dehalogenase-homologous genes in deep subseafloor sedimentary metagenomes.</title>
        <authorList>
            <person name="Kawai M."/>
            <person name="Futagami T."/>
            <person name="Toyoda A."/>
            <person name="Takaki Y."/>
            <person name="Nishi S."/>
            <person name="Hori S."/>
            <person name="Arai W."/>
            <person name="Tsubouchi T."/>
            <person name="Morono Y."/>
            <person name="Uchiyama I."/>
            <person name="Ito T."/>
            <person name="Fujiyama A."/>
            <person name="Inagaki F."/>
            <person name="Takami H."/>
        </authorList>
    </citation>
    <scope>NUCLEOTIDE SEQUENCE</scope>
    <source>
        <strain evidence="4">Expedition CK06-06</strain>
    </source>
</reference>